<comment type="caution">
    <text evidence="8">The sequence shown here is derived from an EMBL/GenBank/DDBJ whole genome shotgun (WGS) entry which is preliminary data.</text>
</comment>
<gene>
    <name evidence="8" type="ORF">D0X99_13090</name>
</gene>
<dbReference type="CDD" id="cd16015">
    <property type="entry name" value="LTA_synthase"/>
    <property type="match status" value="1"/>
</dbReference>
<dbReference type="OrthoDB" id="9777768at2"/>
<reference evidence="8 9" key="1">
    <citation type="submission" date="2018-09" db="EMBL/GenBank/DDBJ databases">
        <authorList>
            <person name="Wang X."/>
            <person name="Du Z."/>
        </authorList>
    </citation>
    <scope>NUCLEOTIDE SEQUENCE [LARGE SCALE GENOMIC DNA]</scope>
    <source>
        <strain evidence="8 9">N3</strain>
    </source>
</reference>
<evidence type="ECO:0000313" key="8">
    <source>
        <dbReference type="EMBL" id="RIW14489.1"/>
    </source>
</evidence>
<name>A0A418PQ99_9BACT</name>
<evidence type="ECO:0000256" key="6">
    <source>
        <dbReference type="SAM" id="Phobius"/>
    </source>
</evidence>
<dbReference type="AlphaFoldDB" id="A0A418PQ99"/>
<dbReference type="PANTHER" id="PTHR47371:SF3">
    <property type="entry name" value="PHOSPHOGLYCEROL TRANSFERASE I"/>
    <property type="match status" value="1"/>
</dbReference>
<dbReference type="InterPro" id="IPR000917">
    <property type="entry name" value="Sulfatase_N"/>
</dbReference>
<protein>
    <submittedName>
        <fullName evidence="8">LTA synthase family protein</fullName>
    </submittedName>
</protein>
<keyword evidence="2" id="KW-1003">Cell membrane</keyword>
<dbReference type="InterPro" id="IPR017850">
    <property type="entry name" value="Alkaline_phosphatase_core_sf"/>
</dbReference>
<dbReference type="RefSeq" id="WP_119478287.1">
    <property type="nucleotide sequence ID" value="NZ_QXML01000006.1"/>
</dbReference>
<dbReference type="SUPFAM" id="SSF53649">
    <property type="entry name" value="Alkaline phosphatase-like"/>
    <property type="match status" value="1"/>
</dbReference>
<accession>A0A418PQ99</accession>
<dbReference type="InterPro" id="IPR050448">
    <property type="entry name" value="OpgB/LTA_synthase_biosynth"/>
</dbReference>
<dbReference type="Pfam" id="PF00884">
    <property type="entry name" value="Sulfatase"/>
    <property type="match status" value="1"/>
</dbReference>
<evidence type="ECO:0000313" key="9">
    <source>
        <dbReference type="Proteomes" id="UP000283522"/>
    </source>
</evidence>
<keyword evidence="9" id="KW-1185">Reference proteome</keyword>
<feature type="domain" description="Sulfatase N-terminal" evidence="7">
    <location>
        <begin position="276"/>
        <end position="567"/>
    </location>
</feature>
<evidence type="ECO:0000256" key="4">
    <source>
        <dbReference type="ARBA" id="ARBA00022989"/>
    </source>
</evidence>
<keyword evidence="4 6" id="KW-1133">Transmembrane helix</keyword>
<feature type="transmembrane region" description="Helical" evidence="6">
    <location>
        <begin position="66"/>
        <end position="86"/>
    </location>
</feature>
<organism evidence="8 9">
    <name type="scientific">Algoriphagus lacus</name>
    <dbReference type="NCBI Taxonomy" id="2056311"/>
    <lineage>
        <taxon>Bacteria</taxon>
        <taxon>Pseudomonadati</taxon>
        <taxon>Bacteroidota</taxon>
        <taxon>Cytophagia</taxon>
        <taxon>Cytophagales</taxon>
        <taxon>Cyclobacteriaceae</taxon>
        <taxon>Algoriphagus</taxon>
    </lineage>
</organism>
<feature type="transmembrane region" description="Helical" evidence="6">
    <location>
        <begin position="21"/>
        <end position="46"/>
    </location>
</feature>
<evidence type="ECO:0000256" key="1">
    <source>
        <dbReference type="ARBA" id="ARBA00004651"/>
    </source>
</evidence>
<comment type="subcellular location">
    <subcellularLocation>
        <location evidence="1">Cell membrane</location>
        <topology evidence="1">Multi-pass membrane protein</topology>
    </subcellularLocation>
</comment>
<evidence type="ECO:0000256" key="3">
    <source>
        <dbReference type="ARBA" id="ARBA00022692"/>
    </source>
</evidence>
<feature type="transmembrane region" description="Helical" evidence="6">
    <location>
        <begin position="175"/>
        <end position="196"/>
    </location>
</feature>
<feature type="transmembrane region" description="Helical" evidence="6">
    <location>
        <begin position="93"/>
        <end position="114"/>
    </location>
</feature>
<dbReference type="EMBL" id="QXML01000006">
    <property type="protein sequence ID" value="RIW14489.1"/>
    <property type="molecule type" value="Genomic_DNA"/>
</dbReference>
<dbReference type="PANTHER" id="PTHR47371">
    <property type="entry name" value="LIPOTEICHOIC ACID SYNTHASE"/>
    <property type="match status" value="1"/>
</dbReference>
<proteinExistence type="predicted"/>
<evidence type="ECO:0000259" key="7">
    <source>
        <dbReference type="Pfam" id="PF00884"/>
    </source>
</evidence>
<dbReference type="Gene3D" id="3.40.720.10">
    <property type="entry name" value="Alkaline Phosphatase, subunit A"/>
    <property type="match status" value="1"/>
</dbReference>
<dbReference type="GO" id="GO:0005886">
    <property type="term" value="C:plasma membrane"/>
    <property type="evidence" value="ECO:0007669"/>
    <property type="project" value="UniProtKB-SubCell"/>
</dbReference>
<dbReference type="Proteomes" id="UP000283522">
    <property type="component" value="Unassembled WGS sequence"/>
</dbReference>
<feature type="transmembrane region" description="Helical" evidence="6">
    <location>
        <begin position="144"/>
        <end position="163"/>
    </location>
</feature>
<keyword evidence="5 6" id="KW-0472">Membrane</keyword>
<evidence type="ECO:0000256" key="5">
    <source>
        <dbReference type="ARBA" id="ARBA00023136"/>
    </source>
</evidence>
<keyword evidence="3 6" id="KW-0812">Transmembrane</keyword>
<evidence type="ECO:0000256" key="2">
    <source>
        <dbReference type="ARBA" id="ARBA00022475"/>
    </source>
</evidence>
<sequence length="672" mass="77011">MAQKAEIRSTLPARILAILRIFWGMALIYILLMTLFRIAEIFLVFQTHVLDFTPSEVIGFGMFQDLGWNLYLLGLLFILHVTISLVSTKISKVLLQITLTIVLIVHLALIFYFLKTLLPLGKDLFAYSWNDLILTVSASGQLNAVNLILGGLFSAFILGLLYLGTRLFKFGMNTYLILTGILYAGVLGITLFPQMISTGASETRRNVELNKSRFLTEEAFDYWMYGGEFYFDFYLRGTNDDLIVKKEFTNDEFPFLHKNEYPDVLSPFFDTLEQAPDIVFIFVESLGKAYSGKDAYLGSFTPFLDSLEQHSLVWTNALSSTGRTFGLLPGVFGGLPFGEKGFLELYDEFPYHNSLLSVLRDNGYEVRYFIGADRKFDHVADFLEYQKPVQLEDESTFLPGFQKAPSKNGFSWGYSDKELFINGIQKLPTDREAPQVRIFQTQTSHDPYIVPERDFYQQKLRSHLSNTLGLNADQITEYLAYEDIYMTVLYADDAIKLFFEEYKKRPEFANTIFVITGDHRLPEVPMASRLDRFHVPLMIYSPLLKRRDYFKGVSSHYEITPSLLALLEKQNGISLPEEVIWQGQVLDTARTFQSLIAMPLMRNKNQLVDYIHGEFFLSDGQVFLVTDGLNIDPIEDPDALNRLTGEFEEFKNKNSYMVQTRKLLPPPLTANK</sequence>